<dbReference type="InterPro" id="IPR018060">
    <property type="entry name" value="HTH_AraC"/>
</dbReference>
<dbReference type="PRINTS" id="PR00032">
    <property type="entry name" value="HTHARAC"/>
</dbReference>
<dbReference type="InterPro" id="IPR001789">
    <property type="entry name" value="Sig_transdc_resp-reg_receiver"/>
</dbReference>
<comment type="caution">
    <text evidence="9">The sequence shown here is derived from an EMBL/GenBank/DDBJ whole genome shotgun (WGS) entry which is preliminary data.</text>
</comment>
<keyword evidence="4" id="KW-0804">Transcription</keyword>
<feature type="domain" description="Response regulatory" evidence="8">
    <location>
        <begin position="3"/>
        <end position="120"/>
    </location>
</feature>
<dbReference type="PANTHER" id="PTHR43280:SF34">
    <property type="entry name" value="ARAC-FAMILY TRANSCRIPTIONAL REGULATOR"/>
    <property type="match status" value="1"/>
</dbReference>
<dbReference type="PROSITE" id="PS00041">
    <property type="entry name" value="HTH_ARAC_FAMILY_1"/>
    <property type="match status" value="1"/>
</dbReference>
<organism evidence="9 10">
    <name type="scientific">Clostridium tarantellae</name>
    <dbReference type="NCBI Taxonomy" id="39493"/>
    <lineage>
        <taxon>Bacteria</taxon>
        <taxon>Bacillati</taxon>
        <taxon>Bacillota</taxon>
        <taxon>Clostridia</taxon>
        <taxon>Eubacteriales</taxon>
        <taxon>Clostridiaceae</taxon>
        <taxon>Clostridium</taxon>
    </lineage>
</organism>
<evidence type="ECO:0000313" key="10">
    <source>
        <dbReference type="Proteomes" id="UP000430345"/>
    </source>
</evidence>
<name>A0A6I1MGR5_9CLOT</name>
<dbReference type="GO" id="GO:0043565">
    <property type="term" value="F:sequence-specific DNA binding"/>
    <property type="evidence" value="ECO:0007669"/>
    <property type="project" value="InterPro"/>
</dbReference>
<dbReference type="InterPro" id="IPR018062">
    <property type="entry name" value="HTH_AraC-typ_CS"/>
</dbReference>
<keyword evidence="10" id="KW-1185">Reference proteome</keyword>
<dbReference type="PROSITE" id="PS01124">
    <property type="entry name" value="HTH_ARAC_FAMILY_2"/>
    <property type="match status" value="1"/>
</dbReference>
<dbReference type="SUPFAM" id="SSF46689">
    <property type="entry name" value="Homeodomain-like"/>
    <property type="match status" value="2"/>
</dbReference>
<evidence type="ECO:0000259" key="8">
    <source>
        <dbReference type="PROSITE" id="PS50110"/>
    </source>
</evidence>
<dbReference type="InterPro" id="IPR011006">
    <property type="entry name" value="CheY-like_superfamily"/>
</dbReference>
<dbReference type="PROSITE" id="PS50110">
    <property type="entry name" value="RESPONSE_REGULATORY"/>
    <property type="match status" value="1"/>
</dbReference>
<dbReference type="PANTHER" id="PTHR43280">
    <property type="entry name" value="ARAC-FAMILY TRANSCRIPTIONAL REGULATOR"/>
    <property type="match status" value="1"/>
</dbReference>
<dbReference type="OrthoDB" id="9794370at2"/>
<gene>
    <name evidence="9" type="ORF">GBZ86_03025</name>
</gene>
<dbReference type="InterPro" id="IPR009057">
    <property type="entry name" value="Homeodomain-like_sf"/>
</dbReference>
<comment type="function">
    <text evidence="5">May play the central regulatory role in sporulation. It may be an element of the effector pathway responsible for the activation of sporulation genes in response to nutritional stress. Spo0A may act in concert with spo0H (a sigma factor) to control the expression of some genes that are critical to the sporulation process.</text>
</comment>
<protein>
    <recommendedName>
        <fullName evidence="1">Stage 0 sporulation protein A homolog</fullName>
    </recommendedName>
</protein>
<reference evidence="9 10" key="1">
    <citation type="submission" date="2019-10" db="EMBL/GenBank/DDBJ databases">
        <title>The Genome Sequence of Clostridium tarantellae Isolated from Fish Brain.</title>
        <authorList>
            <person name="Bano L."/>
            <person name="Kiel M."/>
            <person name="Sales G."/>
            <person name="Doxey A.C."/>
            <person name="Mansfield M.J."/>
            <person name="Schiavone M."/>
            <person name="Rossetto O."/>
            <person name="Pirazzini M."/>
            <person name="Dobrindt U."/>
            <person name="Montecucco C."/>
        </authorList>
    </citation>
    <scope>NUCLEOTIDE SEQUENCE [LARGE SCALE GENOMIC DNA]</scope>
    <source>
        <strain evidence="9 10">DSM 3997</strain>
    </source>
</reference>
<accession>A0A6I1MGR5</accession>
<evidence type="ECO:0000256" key="5">
    <source>
        <dbReference type="ARBA" id="ARBA00024867"/>
    </source>
</evidence>
<dbReference type="InterPro" id="IPR020449">
    <property type="entry name" value="Tscrpt_reg_AraC-type_HTH"/>
</dbReference>
<dbReference type="EMBL" id="WHJC01000019">
    <property type="protein sequence ID" value="MPQ42726.1"/>
    <property type="molecule type" value="Genomic_DNA"/>
</dbReference>
<dbReference type="RefSeq" id="WP_152887615.1">
    <property type="nucleotide sequence ID" value="NZ_WHJC01000019.1"/>
</dbReference>
<evidence type="ECO:0000256" key="2">
    <source>
        <dbReference type="ARBA" id="ARBA00023015"/>
    </source>
</evidence>
<evidence type="ECO:0000256" key="6">
    <source>
        <dbReference type="PROSITE-ProRule" id="PRU00169"/>
    </source>
</evidence>
<evidence type="ECO:0000256" key="3">
    <source>
        <dbReference type="ARBA" id="ARBA00023125"/>
    </source>
</evidence>
<dbReference type="AlphaFoldDB" id="A0A6I1MGR5"/>
<feature type="domain" description="HTH araC/xylS-type" evidence="7">
    <location>
        <begin position="426"/>
        <end position="524"/>
    </location>
</feature>
<evidence type="ECO:0000259" key="7">
    <source>
        <dbReference type="PROSITE" id="PS01124"/>
    </source>
</evidence>
<keyword evidence="2" id="KW-0805">Transcription regulation</keyword>
<proteinExistence type="predicted"/>
<dbReference type="GO" id="GO:0000160">
    <property type="term" value="P:phosphorelay signal transduction system"/>
    <property type="evidence" value="ECO:0007669"/>
    <property type="project" value="InterPro"/>
</dbReference>
<evidence type="ECO:0000256" key="1">
    <source>
        <dbReference type="ARBA" id="ARBA00018672"/>
    </source>
</evidence>
<dbReference type="Proteomes" id="UP000430345">
    <property type="component" value="Unassembled WGS sequence"/>
</dbReference>
<dbReference type="Gene3D" id="1.10.10.60">
    <property type="entry name" value="Homeodomain-like"/>
    <property type="match status" value="2"/>
</dbReference>
<keyword evidence="3" id="KW-0238">DNA-binding</keyword>
<evidence type="ECO:0000256" key="4">
    <source>
        <dbReference type="ARBA" id="ARBA00023163"/>
    </source>
</evidence>
<dbReference type="SUPFAM" id="SSF52172">
    <property type="entry name" value="CheY-like"/>
    <property type="match status" value="1"/>
</dbReference>
<evidence type="ECO:0000313" key="9">
    <source>
        <dbReference type="EMBL" id="MPQ42726.1"/>
    </source>
</evidence>
<dbReference type="SMART" id="SM00342">
    <property type="entry name" value="HTH_ARAC"/>
    <property type="match status" value="1"/>
</dbReference>
<dbReference type="GO" id="GO:0003700">
    <property type="term" value="F:DNA-binding transcription factor activity"/>
    <property type="evidence" value="ECO:0007669"/>
    <property type="project" value="InterPro"/>
</dbReference>
<feature type="modified residue" description="4-aspartylphosphate" evidence="6">
    <location>
        <position position="55"/>
    </location>
</feature>
<dbReference type="Pfam" id="PF12833">
    <property type="entry name" value="HTH_18"/>
    <property type="match status" value="1"/>
</dbReference>
<dbReference type="Gene3D" id="3.40.50.2300">
    <property type="match status" value="1"/>
</dbReference>
<dbReference type="Pfam" id="PF00072">
    <property type="entry name" value="Response_reg"/>
    <property type="match status" value="1"/>
</dbReference>
<dbReference type="CDD" id="cd17536">
    <property type="entry name" value="REC_YesN-like"/>
    <property type="match status" value="1"/>
</dbReference>
<sequence length="532" mass="62687">MFKVIIADDEKIVRIAMQGIINWQKHNFEIVGIAQDGEEVINMLEDKQPDLIITDLKMAKVNGIQLIEYLNNIGFKGKIIVLSNHGEYELVREAMKKGAMDYLLKVTLKSSELSELVKHVALSLKDRYEDEKKSELLKSEYIKNKNIAKISILKEYLQEELNDEYLKKKIKEFNIEIFNEESNLMYFIIDDYKKVYENQIKDKIKMANFILNIIQENVFNKKHEIIQINSHKYVIIINESKEVTKVLTESIQKSINLYMNFSVSAIISNTFKGIDKFKEKYSMCQEIVKYKFYGEKTFIIEEDLFNGFGEINNNIRRELTNNIKENLDNGDIYENINVMCKFIDECKGRNVYPDNIIKIIYFLLELIEEYEFSSNFLKNENLLKLKNSIRTCDNINDLKYMCNEVLDIINNMYILNREGGIKKEISIVIDFINKNIDKRITLMMVSKAVNMNESYLSRLFKNETGKNLMYFINEVKMEKARELLKKPNSLVKEVASNVGMQDQFYFNRVFKKFYGVSPSKFKKQFEMKIIAK</sequence>
<dbReference type="SMART" id="SM00448">
    <property type="entry name" value="REC"/>
    <property type="match status" value="1"/>
</dbReference>
<keyword evidence="6" id="KW-0597">Phosphoprotein</keyword>